<dbReference type="PANTHER" id="PTHR12300">
    <property type="entry name" value="HVA22-LIKE PROTEINS"/>
    <property type="match status" value="1"/>
</dbReference>
<dbReference type="PANTHER" id="PTHR12300:SF161">
    <property type="entry name" value="RECEPTOR EXPRESSION-ENHANCING PROTEIN"/>
    <property type="match status" value="1"/>
</dbReference>
<organism evidence="7 8">
    <name type="scientific">Funneliformis caledonium</name>
    <dbReference type="NCBI Taxonomy" id="1117310"/>
    <lineage>
        <taxon>Eukaryota</taxon>
        <taxon>Fungi</taxon>
        <taxon>Fungi incertae sedis</taxon>
        <taxon>Mucoromycota</taxon>
        <taxon>Glomeromycotina</taxon>
        <taxon>Glomeromycetes</taxon>
        <taxon>Glomerales</taxon>
        <taxon>Glomeraceae</taxon>
        <taxon>Funneliformis</taxon>
    </lineage>
</organism>
<gene>
    <name evidence="7" type="ORF">FCALED_LOCUS6737</name>
</gene>
<proteinExistence type="inferred from homology"/>
<dbReference type="AlphaFoldDB" id="A0A9N9BGA9"/>
<evidence type="ECO:0000256" key="2">
    <source>
        <dbReference type="ARBA" id="ARBA00008573"/>
    </source>
</evidence>
<accession>A0A9N9BGA9</accession>
<keyword evidence="4 6" id="KW-1133">Transmembrane helix</keyword>
<dbReference type="Proteomes" id="UP000789570">
    <property type="component" value="Unassembled WGS sequence"/>
</dbReference>
<comment type="caution">
    <text evidence="7">The sequence shown here is derived from an EMBL/GenBank/DDBJ whole genome shotgun (WGS) entry which is preliminary data.</text>
</comment>
<dbReference type="OrthoDB" id="10009287at2759"/>
<evidence type="ECO:0000313" key="8">
    <source>
        <dbReference type="Proteomes" id="UP000789570"/>
    </source>
</evidence>
<comment type="similarity">
    <text evidence="2 6">Belongs to the DP1 family.</text>
</comment>
<comment type="subcellular location">
    <subcellularLocation>
        <location evidence="1 6">Membrane</location>
        <topology evidence="1 6">Multi-pass membrane protein</topology>
    </subcellularLocation>
</comment>
<dbReference type="Pfam" id="PF03134">
    <property type="entry name" value="TB2_DP1_HVA22"/>
    <property type="match status" value="1"/>
</dbReference>
<evidence type="ECO:0000313" key="7">
    <source>
        <dbReference type="EMBL" id="CAG8563660.1"/>
    </source>
</evidence>
<feature type="transmembrane region" description="Helical" evidence="6">
    <location>
        <begin position="104"/>
        <end position="124"/>
    </location>
</feature>
<name>A0A9N9BGA9_9GLOM</name>
<keyword evidence="8" id="KW-1185">Reference proteome</keyword>
<dbReference type="EMBL" id="CAJVPQ010001655">
    <property type="protein sequence ID" value="CAG8563660.1"/>
    <property type="molecule type" value="Genomic_DNA"/>
</dbReference>
<evidence type="ECO:0000256" key="6">
    <source>
        <dbReference type="RuleBase" id="RU362006"/>
    </source>
</evidence>
<reference evidence="7" key="1">
    <citation type="submission" date="2021-06" db="EMBL/GenBank/DDBJ databases">
        <authorList>
            <person name="Kallberg Y."/>
            <person name="Tangrot J."/>
            <person name="Rosling A."/>
        </authorList>
    </citation>
    <scope>NUCLEOTIDE SEQUENCE</scope>
    <source>
        <strain evidence="7">UK204</strain>
    </source>
</reference>
<keyword evidence="3 6" id="KW-0812">Transmembrane</keyword>
<dbReference type="InterPro" id="IPR004345">
    <property type="entry name" value="TB2_DP1_HVA22"/>
</dbReference>
<comment type="caution">
    <text evidence="6">Lacks conserved residue(s) required for the propagation of feature annotation.</text>
</comment>
<protein>
    <recommendedName>
        <fullName evidence="6">Protein YOP1</fullName>
    </recommendedName>
</protein>
<dbReference type="GO" id="GO:0016020">
    <property type="term" value="C:membrane"/>
    <property type="evidence" value="ECO:0007669"/>
    <property type="project" value="UniProtKB-SubCell"/>
</dbReference>
<evidence type="ECO:0000256" key="3">
    <source>
        <dbReference type="ARBA" id="ARBA00022692"/>
    </source>
</evidence>
<evidence type="ECO:0000256" key="5">
    <source>
        <dbReference type="ARBA" id="ARBA00023136"/>
    </source>
</evidence>
<sequence>MEQIKKYQVQLDRELSKYPQIVKISEQCNVPKTYLVEGVAGFVILLLFFNVWGQLFSNLVAWGYPAYASFKAIETAKKDDDTQWLTYWTVLGFIHTLEFFSDNILFWLPSYFFLKTLFFLWLFMPQTKGAQKLYTGFLRPTLLTYEKDVDSQLNRVKTKYM</sequence>
<feature type="transmembrane region" description="Helical" evidence="6">
    <location>
        <begin position="33"/>
        <end position="52"/>
    </location>
</feature>
<evidence type="ECO:0000256" key="4">
    <source>
        <dbReference type="ARBA" id="ARBA00022989"/>
    </source>
</evidence>
<keyword evidence="5 6" id="KW-0472">Membrane</keyword>
<evidence type="ECO:0000256" key="1">
    <source>
        <dbReference type="ARBA" id="ARBA00004141"/>
    </source>
</evidence>